<dbReference type="Proteomes" id="UP000284002">
    <property type="component" value="Unassembled WGS sequence"/>
</dbReference>
<gene>
    <name evidence="1" type="ORF">BK662_25315</name>
</gene>
<protein>
    <submittedName>
        <fullName evidence="1">Uncharacterized protein</fullName>
    </submittedName>
</protein>
<sequence>MTSSNLTVNEDQKNQKIAAFGGAHRRPCDPDLYALTLCRAAVDSMTTALIGVDGHAQTNGSLLSDKPIQVTKLSSKRAPKKLAISLIPF</sequence>
<comment type="caution">
    <text evidence="1">The sequence shown here is derived from an EMBL/GenBank/DDBJ whole genome shotgun (WGS) entry which is preliminary data.</text>
</comment>
<accession>A0A423HGT7</accession>
<organism evidence="1 2">
    <name type="scientific">Pseudomonas frederiksbergensis</name>
    <dbReference type="NCBI Taxonomy" id="104087"/>
    <lineage>
        <taxon>Bacteria</taxon>
        <taxon>Pseudomonadati</taxon>
        <taxon>Pseudomonadota</taxon>
        <taxon>Gammaproteobacteria</taxon>
        <taxon>Pseudomonadales</taxon>
        <taxon>Pseudomonadaceae</taxon>
        <taxon>Pseudomonas</taxon>
    </lineage>
</organism>
<dbReference type="EMBL" id="MOBM01000039">
    <property type="protein sequence ID" value="RON12339.1"/>
    <property type="molecule type" value="Genomic_DNA"/>
</dbReference>
<evidence type="ECO:0000313" key="2">
    <source>
        <dbReference type="Proteomes" id="UP000284002"/>
    </source>
</evidence>
<reference evidence="1 2" key="1">
    <citation type="submission" date="2016-10" db="EMBL/GenBank/DDBJ databases">
        <title>Comparative genome analysis of multiple Pseudomonas spp. focuses on biocontrol and plant growth promoting traits.</title>
        <authorList>
            <person name="Tao X.-Y."/>
            <person name="Taylor C.G."/>
        </authorList>
    </citation>
    <scope>NUCLEOTIDE SEQUENCE [LARGE SCALE GENOMIC DNA]</scope>
    <source>
        <strain evidence="1 2">36C6</strain>
    </source>
</reference>
<name>A0A423HGT7_9PSED</name>
<proteinExistence type="predicted"/>
<evidence type="ECO:0000313" key="1">
    <source>
        <dbReference type="EMBL" id="RON12339.1"/>
    </source>
</evidence>
<dbReference type="AlphaFoldDB" id="A0A423HGT7"/>